<protein>
    <submittedName>
        <fullName evidence="1">SR1 protein</fullName>
    </submittedName>
</protein>
<dbReference type="OrthoDB" id="2971595at2"/>
<gene>
    <name evidence="1" type="ORF">C8P63_103131</name>
</gene>
<comment type="caution">
    <text evidence="1">The sequence shown here is derived from an EMBL/GenBank/DDBJ whole genome shotgun (WGS) entry which is preliminary data.</text>
</comment>
<dbReference type="Proteomes" id="UP000244240">
    <property type="component" value="Unassembled WGS sequence"/>
</dbReference>
<dbReference type="Pfam" id="PF13790">
    <property type="entry name" value="SR1P"/>
    <property type="match status" value="1"/>
</dbReference>
<proteinExistence type="predicted"/>
<organism evidence="1 2">
    <name type="scientific">Melghirimyces profundicolus</name>
    <dbReference type="NCBI Taxonomy" id="1242148"/>
    <lineage>
        <taxon>Bacteria</taxon>
        <taxon>Bacillati</taxon>
        <taxon>Bacillota</taxon>
        <taxon>Bacilli</taxon>
        <taxon>Bacillales</taxon>
        <taxon>Thermoactinomycetaceae</taxon>
        <taxon>Melghirimyces</taxon>
    </lineage>
</organism>
<dbReference type="InterPro" id="IPR025236">
    <property type="entry name" value="SR1P"/>
</dbReference>
<dbReference type="RefSeq" id="WP_108021906.1">
    <property type="nucleotide sequence ID" value="NZ_QBKR01000003.1"/>
</dbReference>
<dbReference type="AlphaFoldDB" id="A0A2T6C7V0"/>
<evidence type="ECO:0000313" key="2">
    <source>
        <dbReference type="Proteomes" id="UP000244240"/>
    </source>
</evidence>
<evidence type="ECO:0000313" key="1">
    <source>
        <dbReference type="EMBL" id="PTX64346.1"/>
    </source>
</evidence>
<name>A0A2T6C7V0_9BACL</name>
<keyword evidence="2" id="KW-1185">Reference proteome</keyword>
<dbReference type="EMBL" id="QBKR01000003">
    <property type="protein sequence ID" value="PTX64346.1"/>
    <property type="molecule type" value="Genomic_DNA"/>
</dbReference>
<sequence length="43" mass="4723">MEALVCQTCDTVIDYVDGEKNGTLYGTCCDCHELQAEKNHSAN</sequence>
<accession>A0A2T6C7V0</accession>
<reference evidence="1 2" key="1">
    <citation type="submission" date="2018-04" db="EMBL/GenBank/DDBJ databases">
        <title>Genomic Encyclopedia of Archaeal and Bacterial Type Strains, Phase II (KMG-II): from individual species to whole genera.</title>
        <authorList>
            <person name="Goeker M."/>
        </authorList>
    </citation>
    <scope>NUCLEOTIDE SEQUENCE [LARGE SCALE GENOMIC DNA]</scope>
    <source>
        <strain evidence="1 2">DSM 45787</strain>
    </source>
</reference>